<keyword evidence="12" id="KW-1185">Reference proteome</keyword>
<dbReference type="GO" id="GO:0000922">
    <property type="term" value="C:spindle pole"/>
    <property type="evidence" value="ECO:0007669"/>
    <property type="project" value="TreeGrafter"/>
</dbReference>
<dbReference type="InParanoid" id="A0A482XP70"/>
<protein>
    <recommendedName>
        <fullName evidence="5">Centrosomal protein of 19 kDa</fullName>
    </recommendedName>
</protein>
<keyword evidence="8" id="KW-0969">Cilium</keyword>
<keyword evidence="6" id="KW-0963">Cytoplasm</keyword>
<evidence type="ECO:0000256" key="3">
    <source>
        <dbReference type="ARBA" id="ARBA00004186"/>
    </source>
</evidence>
<comment type="similarity">
    <text evidence="4">Belongs to the CEP19 family.</text>
</comment>
<dbReference type="STRING" id="195883.A0A482XP70"/>
<dbReference type="PANTHER" id="PTHR31539">
    <property type="entry name" value="CENTROSOMAL PROTEIN OF 19K CEP19"/>
    <property type="match status" value="1"/>
</dbReference>
<reference evidence="11 12" key="1">
    <citation type="journal article" date="2017" name="Gigascience">
        <title>Genome sequence of the small brown planthopper, Laodelphax striatellus.</title>
        <authorList>
            <person name="Zhu J."/>
            <person name="Jiang F."/>
            <person name="Wang X."/>
            <person name="Yang P."/>
            <person name="Bao Y."/>
            <person name="Zhao W."/>
            <person name="Wang W."/>
            <person name="Lu H."/>
            <person name="Wang Q."/>
            <person name="Cui N."/>
            <person name="Li J."/>
            <person name="Chen X."/>
            <person name="Luo L."/>
            <person name="Yu J."/>
            <person name="Kang L."/>
            <person name="Cui F."/>
        </authorList>
    </citation>
    <scope>NUCLEOTIDE SEQUENCE [LARGE SCALE GENOMIC DNA]</scope>
    <source>
        <strain evidence="11">Lst14</strain>
    </source>
</reference>
<dbReference type="Proteomes" id="UP000291343">
    <property type="component" value="Unassembled WGS sequence"/>
</dbReference>
<dbReference type="InterPro" id="IPR029412">
    <property type="entry name" value="CEP19"/>
</dbReference>
<evidence type="ECO:0000256" key="4">
    <source>
        <dbReference type="ARBA" id="ARBA00009371"/>
    </source>
</evidence>
<proteinExistence type="inferred from homology"/>
<dbReference type="AlphaFoldDB" id="A0A482XP70"/>
<gene>
    <name evidence="11" type="ORF">LSTR_LSTR004898</name>
</gene>
<name>A0A482XP70_LAOST</name>
<evidence type="ECO:0000256" key="6">
    <source>
        <dbReference type="ARBA" id="ARBA00022490"/>
    </source>
</evidence>
<dbReference type="PANTHER" id="PTHR31539:SF1">
    <property type="entry name" value="CENTROSOMAL PROTEIN OF 19 KDA"/>
    <property type="match status" value="1"/>
</dbReference>
<dbReference type="OrthoDB" id="6618016at2759"/>
<evidence type="ECO:0000256" key="7">
    <source>
        <dbReference type="ARBA" id="ARBA00022794"/>
    </source>
</evidence>
<dbReference type="Pfam" id="PF14933">
    <property type="entry name" value="CEP19"/>
    <property type="match status" value="1"/>
</dbReference>
<accession>A0A482XP70</accession>
<comment type="caution">
    <text evidence="11">The sequence shown here is derived from an EMBL/GenBank/DDBJ whole genome shotgun (WGS) entry which is preliminary data.</text>
</comment>
<dbReference type="GO" id="GO:0005813">
    <property type="term" value="C:centrosome"/>
    <property type="evidence" value="ECO:0007669"/>
    <property type="project" value="TreeGrafter"/>
</dbReference>
<dbReference type="GO" id="GO:0097712">
    <property type="term" value="P:vesicle targeting, trans-Golgi to periciliary membrane compartment"/>
    <property type="evidence" value="ECO:0007669"/>
    <property type="project" value="TreeGrafter"/>
</dbReference>
<dbReference type="GO" id="GO:0034454">
    <property type="term" value="P:microtubule anchoring at centrosome"/>
    <property type="evidence" value="ECO:0007669"/>
    <property type="project" value="TreeGrafter"/>
</dbReference>
<evidence type="ECO:0000256" key="1">
    <source>
        <dbReference type="ARBA" id="ARBA00004114"/>
    </source>
</evidence>
<organism evidence="11 12">
    <name type="scientific">Laodelphax striatellus</name>
    <name type="common">Small brown planthopper</name>
    <name type="synonym">Delphax striatella</name>
    <dbReference type="NCBI Taxonomy" id="195883"/>
    <lineage>
        <taxon>Eukaryota</taxon>
        <taxon>Metazoa</taxon>
        <taxon>Ecdysozoa</taxon>
        <taxon>Arthropoda</taxon>
        <taxon>Hexapoda</taxon>
        <taxon>Insecta</taxon>
        <taxon>Pterygota</taxon>
        <taxon>Neoptera</taxon>
        <taxon>Paraneoptera</taxon>
        <taxon>Hemiptera</taxon>
        <taxon>Auchenorrhyncha</taxon>
        <taxon>Fulgoroidea</taxon>
        <taxon>Delphacidae</taxon>
        <taxon>Criomorphinae</taxon>
        <taxon>Laodelphax</taxon>
    </lineage>
</organism>
<evidence type="ECO:0000256" key="9">
    <source>
        <dbReference type="ARBA" id="ARBA00023212"/>
    </source>
</evidence>
<keyword evidence="10" id="KW-0966">Cell projection</keyword>
<evidence type="ECO:0000256" key="2">
    <source>
        <dbReference type="ARBA" id="ARBA00004120"/>
    </source>
</evidence>
<evidence type="ECO:0000313" key="12">
    <source>
        <dbReference type="Proteomes" id="UP000291343"/>
    </source>
</evidence>
<dbReference type="GO" id="GO:0036064">
    <property type="term" value="C:ciliary basal body"/>
    <property type="evidence" value="ECO:0007669"/>
    <property type="project" value="TreeGrafter"/>
</dbReference>
<dbReference type="GO" id="GO:0005814">
    <property type="term" value="C:centriole"/>
    <property type="evidence" value="ECO:0007669"/>
    <property type="project" value="UniProtKB-SubCell"/>
</dbReference>
<evidence type="ECO:0000313" key="11">
    <source>
        <dbReference type="EMBL" id="RZF47189.1"/>
    </source>
</evidence>
<keyword evidence="9" id="KW-0206">Cytoskeleton</keyword>
<keyword evidence="7" id="KW-0970">Cilium biogenesis/degradation</keyword>
<dbReference type="EMBL" id="QKKF02004629">
    <property type="protein sequence ID" value="RZF47189.1"/>
    <property type="molecule type" value="Genomic_DNA"/>
</dbReference>
<evidence type="ECO:0000256" key="5">
    <source>
        <dbReference type="ARBA" id="ARBA00022015"/>
    </source>
</evidence>
<evidence type="ECO:0000256" key="10">
    <source>
        <dbReference type="ARBA" id="ARBA00023273"/>
    </source>
</evidence>
<sequence length="167" mass="18642">MATPKDSSDLVPKKIGLILVPPSVVLIYKNQKTNKLRKRVMPVRGFKQKSNLMFLAEDLVARHKPLLNEVDIRIVQKMLFVIQKHKTGVDLDNALKMANMQTLDGADNEVLRLGSEANVGGRMAAANSEDDSDAIEDPSADIYFDDLEAPIDKLGIYSDEETDAFWK</sequence>
<evidence type="ECO:0000256" key="8">
    <source>
        <dbReference type="ARBA" id="ARBA00023069"/>
    </source>
</evidence>
<comment type="subcellular location">
    <subcellularLocation>
        <location evidence="2">Cytoplasm</location>
        <location evidence="2">Cytoskeleton</location>
        <location evidence="2">Cilium basal body</location>
    </subcellularLocation>
    <subcellularLocation>
        <location evidence="1">Cytoplasm</location>
        <location evidence="1">Cytoskeleton</location>
        <location evidence="1">Microtubule organizing center</location>
        <location evidence="1">Centrosome</location>
        <location evidence="1">Centriole</location>
    </subcellularLocation>
    <subcellularLocation>
        <location evidence="3">Cytoplasm</location>
        <location evidence="3">Cytoskeleton</location>
        <location evidence="3">Spindle</location>
    </subcellularLocation>
</comment>